<dbReference type="FunFam" id="3.90.1180.10:FF:000001">
    <property type="entry name" value="50S ribosomal protein L13"/>
    <property type="match status" value="1"/>
</dbReference>
<evidence type="ECO:0000256" key="1">
    <source>
        <dbReference type="ARBA" id="ARBA00006227"/>
    </source>
</evidence>
<dbReference type="PIRSF" id="PIRSF002181">
    <property type="entry name" value="Ribosomal_L13"/>
    <property type="match status" value="1"/>
</dbReference>
<evidence type="ECO:0000256" key="5">
    <source>
        <dbReference type="HAMAP-Rule" id="MF_01366"/>
    </source>
</evidence>
<accession>A0A3P1TBM6</accession>
<dbReference type="InterPro" id="IPR005823">
    <property type="entry name" value="Ribosomal_uL13_bac-type"/>
</dbReference>
<sequence>MSTYTPKPGEIARNWHVIDAEDVVLGRLASQVATLLRGKHKPTYAPHVDGGDFVIVVNASKIALTGNKRANDMRYSHSGRPGGLKAVSIGDLLEKDPRKAVERAVWGMLPKNKLSRQLIGKLKVYSGPEHPHAAQKPQPFEITQIAQ</sequence>
<reference evidence="7 8" key="1">
    <citation type="submission" date="2018-11" db="EMBL/GenBank/DDBJ databases">
        <title>Genomes From Bacteria Associated with the Canine Oral Cavity: a Test Case for Automated Genome-Based Taxonomic Assignment.</title>
        <authorList>
            <person name="Coil D.A."/>
            <person name="Jospin G."/>
            <person name="Darling A.E."/>
            <person name="Wallis C."/>
            <person name="Davis I.J."/>
            <person name="Harris S."/>
            <person name="Eisen J.A."/>
            <person name="Holcombe L.J."/>
            <person name="O'Flynn C."/>
        </authorList>
    </citation>
    <scope>NUCLEOTIDE SEQUENCE [LARGE SCALE GENOMIC DNA]</scope>
    <source>
        <strain evidence="7 8">OH887_COT-365</strain>
    </source>
</reference>
<dbReference type="InterPro" id="IPR036899">
    <property type="entry name" value="Ribosomal_uL13_sf"/>
</dbReference>
<dbReference type="GO" id="GO:0022625">
    <property type="term" value="C:cytosolic large ribosomal subunit"/>
    <property type="evidence" value="ECO:0007669"/>
    <property type="project" value="TreeGrafter"/>
</dbReference>
<feature type="region of interest" description="Disordered" evidence="6">
    <location>
        <begin position="127"/>
        <end position="147"/>
    </location>
</feature>
<dbReference type="SUPFAM" id="SSF52161">
    <property type="entry name" value="Ribosomal protein L13"/>
    <property type="match status" value="1"/>
</dbReference>
<proteinExistence type="inferred from homology"/>
<dbReference type="OrthoDB" id="9801330at2"/>
<name>A0A3P1TBM6_9ACTN</name>
<dbReference type="GO" id="GO:0003735">
    <property type="term" value="F:structural constituent of ribosome"/>
    <property type="evidence" value="ECO:0007669"/>
    <property type="project" value="InterPro"/>
</dbReference>
<dbReference type="RefSeq" id="WP_124842958.1">
    <property type="nucleotide sequence ID" value="NZ_JAUNKP010000002.1"/>
</dbReference>
<keyword evidence="2 5" id="KW-0689">Ribosomal protein</keyword>
<dbReference type="Pfam" id="PF00572">
    <property type="entry name" value="Ribosomal_L13"/>
    <property type="match status" value="1"/>
</dbReference>
<dbReference type="PANTHER" id="PTHR11545:SF2">
    <property type="entry name" value="LARGE RIBOSOMAL SUBUNIT PROTEIN UL13M"/>
    <property type="match status" value="1"/>
</dbReference>
<dbReference type="GO" id="GO:0017148">
    <property type="term" value="P:negative regulation of translation"/>
    <property type="evidence" value="ECO:0007669"/>
    <property type="project" value="TreeGrafter"/>
</dbReference>
<protein>
    <recommendedName>
        <fullName evidence="4 5">Large ribosomal subunit protein uL13</fullName>
    </recommendedName>
</protein>
<dbReference type="GO" id="GO:0003729">
    <property type="term" value="F:mRNA binding"/>
    <property type="evidence" value="ECO:0007669"/>
    <property type="project" value="UniProtKB-ARBA"/>
</dbReference>
<dbReference type="CDD" id="cd00392">
    <property type="entry name" value="Ribosomal_L13"/>
    <property type="match status" value="1"/>
</dbReference>
<dbReference type="InterPro" id="IPR005822">
    <property type="entry name" value="Ribosomal_uL13"/>
</dbReference>
<evidence type="ECO:0000256" key="4">
    <source>
        <dbReference type="ARBA" id="ARBA00035201"/>
    </source>
</evidence>
<comment type="caution">
    <text evidence="7">The sequence shown here is derived from an EMBL/GenBank/DDBJ whole genome shotgun (WGS) entry which is preliminary data.</text>
</comment>
<evidence type="ECO:0000256" key="2">
    <source>
        <dbReference type="ARBA" id="ARBA00022980"/>
    </source>
</evidence>
<evidence type="ECO:0000313" key="8">
    <source>
        <dbReference type="Proteomes" id="UP000280819"/>
    </source>
</evidence>
<dbReference type="PANTHER" id="PTHR11545">
    <property type="entry name" value="RIBOSOMAL PROTEIN L13"/>
    <property type="match status" value="1"/>
</dbReference>
<keyword evidence="3 5" id="KW-0687">Ribonucleoprotein</keyword>
<dbReference type="Proteomes" id="UP000280819">
    <property type="component" value="Unassembled WGS sequence"/>
</dbReference>
<evidence type="ECO:0000256" key="3">
    <source>
        <dbReference type="ARBA" id="ARBA00023274"/>
    </source>
</evidence>
<dbReference type="HAMAP" id="MF_01366">
    <property type="entry name" value="Ribosomal_uL13"/>
    <property type="match status" value="1"/>
</dbReference>
<dbReference type="EMBL" id="RQZG01000002">
    <property type="protein sequence ID" value="RRD06698.1"/>
    <property type="molecule type" value="Genomic_DNA"/>
</dbReference>
<gene>
    <name evidence="5" type="primary">rplM</name>
    <name evidence="7" type="ORF">EII34_03485</name>
</gene>
<dbReference type="NCBIfam" id="TIGR01066">
    <property type="entry name" value="rplM_bact"/>
    <property type="match status" value="1"/>
</dbReference>
<evidence type="ECO:0000313" key="7">
    <source>
        <dbReference type="EMBL" id="RRD06698.1"/>
    </source>
</evidence>
<dbReference type="AlphaFoldDB" id="A0A3P1TBM6"/>
<comment type="similarity">
    <text evidence="1 5">Belongs to the universal ribosomal protein uL13 family.</text>
</comment>
<comment type="subunit">
    <text evidence="5">Part of the 50S ribosomal subunit.</text>
</comment>
<evidence type="ECO:0000256" key="6">
    <source>
        <dbReference type="SAM" id="MobiDB-lite"/>
    </source>
</evidence>
<dbReference type="GO" id="GO:0006412">
    <property type="term" value="P:translation"/>
    <property type="evidence" value="ECO:0007669"/>
    <property type="project" value="UniProtKB-UniRule"/>
</dbReference>
<dbReference type="Gene3D" id="3.90.1180.10">
    <property type="entry name" value="Ribosomal protein L13"/>
    <property type="match status" value="1"/>
</dbReference>
<comment type="function">
    <text evidence="5">This protein is one of the early assembly proteins of the 50S ribosomal subunit, although it is not seen to bind rRNA by itself. It is important during the early stages of 50S assembly.</text>
</comment>
<organism evidence="7 8">
    <name type="scientific">Arachnia propionica</name>
    <dbReference type="NCBI Taxonomy" id="1750"/>
    <lineage>
        <taxon>Bacteria</taxon>
        <taxon>Bacillati</taxon>
        <taxon>Actinomycetota</taxon>
        <taxon>Actinomycetes</taxon>
        <taxon>Propionibacteriales</taxon>
        <taxon>Propionibacteriaceae</taxon>
        <taxon>Arachnia</taxon>
    </lineage>
</organism>